<sequence>MLQLAASRLIMLFPLLLVALQSSAKPTPTEGLLVCSGSAPVGKIAPSSGAYYAISDTPHNASGKCSCDHSTGRLDCAVAPKFPISTPQGPAVCQSPGKKTCDSSNIFLCQSGKLIGSLNSEGGFSVTGQSDKASGYCQCDARGKEWLLRCPDYPTSSSFTQFTKKHIDCSKKDDCSGL</sequence>
<dbReference type="EMBL" id="VSWC01000092">
    <property type="protein sequence ID" value="KAA1091375.1"/>
    <property type="molecule type" value="Genomic_DNA"/>
</dbReference>
<organism evidence="3 4">
    <name type="scientific">Puccinia graminis f. sp. tritici</name>
    <dbReference type="NCBI Taxonomy" id="56615"/>
    <lineage>
        <taxon>Eukaryota</taxon>
        <taxon>Fungi</taxon>
        <taxon>Dikarya</taxon>
        <taxon>Basidiomycota</taxon>
        <taxon>Pucciniomycotina</taxon>
        <taxon>Pucciniomycetes</taxon>
        <taxon>Pucciniales</taxon>
        <taxon>Pucciniaceae</taxon>
        <taxon>Puccinia</taxon>
    </lineage>
</organism>
<keyword evidence="4" id="KW-1185">Reference proteome</keyword>
<gene>
    <name evidence="3" type="ORF">PGT21_032376</name>
    <name evidence="2" type="ORF">PGTUg99_033516</name>
</gene>
<evidence type="ECO:0000256" key="1">
    <source>
        <dbReference type="SAM" id="SignalP"/>
    </source>
</evidence>
<evidence type="ECO:0000313" key="5">
    <source>
        <dbReference type="Proteomes" id="UP000325313"/>
    </source>
</evidence>
<dbReference type="AlphaFoldDB" id="A0A5B0NQ54"/>
<feature type="signal peptide" evidence="1">
    <location>
        <begin position="1"/>
        <end position="24"/>
    </location>
</feature>
<name>A0A5B0NQ54_PUCGR</name>
<dbReference type="OrthoDB" id="2495570at2759"/>
<protein>
    <recommendedName>
        <fullName evidence="6">Cyanovirin-N domain-containing protein</fullName>
    </recommendedName>
</protein>
<reference evidence="4 5" key="1">
    <citation type="submission" date="2019-05" db="EMBL/GenBank/DDBJ databases">
        <title>Emergence of the Ug99 lineage of the wheat stem rust pathogen through somatic hybridization.</title>
        <authorList>
            <person name="Li F."/>
            <person name="Upadhyaya N.M."/>
            <person name="Sperschneider J."/>
            <person name="Matny O."/>
            <person name="Nguyen-Phuc H."/>
            <person name="Mago R."/>
            <person name="Raley C."/>
            <person name="Miller M.E."/>
            <person name="Silverstein K.A.T."/>
            <person name="Henningsen E."/>
            <person name="Hirsch C.D."/>
            <person name="Visser B."/>
            <person name="Pretorius Z.A."/>
            <person name="Steffenson B.J."/>
            <person name="Schwessinger B."/>
            <person name="Dodds P.N."/>
            <person name="Figueroa M."/>
        </authorList>
    </citation>
    <scope>NUCLEOTIDE SEQUENCE [LARGE SCALE GENOMIC DNA]</scope>
    <source>
        <strain evidence="3">21-0</strain>
        <strain evidence="2 5">Ug99</strain>
    </source>
</reference>
<evidence type="ECO:0000313" key="3">
    <source>
        <dbReference type="EMBL" id="KAA1091375.1"/>
    </source>
</evidence>
<dbReference type="Proteomes" id="UP000325313">
    <property type="component" value="Unassembled WGS sequence"/>
</dbReference>
<dbReference type="Proteomes" id="UP000324748">
    <property type="component" value="Unassembled WGS sequence"/>
</dbReference>
<comment type="caution">
    <text evidence="3">The sequence shown here is derived from an EMBL/GenBank/DDBJ whole genome shotgun (WGS) entry which is preliminary data.</text>
</comment>
<dbReference type="EMBL" id="VDEP01000471">
    <property type="protein sequence ID" value="KAA1076020.1"/>
    <property type="molecule type" value="Genomic_DNA"/>
</dbReference>
<evidence type="ECO:0008006" key="6">
    <source>
        <dbReference type="Google" id="ProtNLM"/>
    </source>
</evidence>
<evidence type="ECO:0000313" key="2">
    <source>
        <dbReference type="EMBL" id="KAA1076020.1"/>
    </source>
</evidence>
<evidence type="ECO:0000313" key="4">
    <source>
        <dbReference type="Proteomes" id="UP000324748"/>
    </source>
</evidence>
<accession>A0A5B0NQ54</accession>
<feature type="chain" id="PRO_5036137527" description="Cyanovirin-N domain-containing protein" evidence="1">
    <location>
        <begin position="25"/>
        <end position="178"/>
    </location>
</feature>
<proteinExistence type="predicted"/>
<keyword evidence="1" id="KW-0732">Signal</keyword>